<reference evidence="3" key="1">
    <citation type="journal article" date="2019" name="Int. J. Syst. Evol. Microbiol.">
        <title>The Global Catalogue of Microorganisms (GCM) 10K type strain sequencing project: providing services to taxonomists for standard genome sequencing and annotation.</title>
        <authorList>
            <consortium name="The Broad Institute Genomics Platform"/>
            <consortium name="The Broad Institute Genome Sequencing Center for Infectious Disease"/>
            <person name="Wu L."/>
            <person name="Ma J."/>
        </authorList>
    </citation>
    <scope>NUCLEOTIDE SEQUENCE [LARGE SCALE GENOMIC DNA]</scope>
    <source>
        <strain evidence="3">JCM 16924</strain>
    </source>
</reference>
<dbReference type="EMBL" id="BAAAZX010000008">
    <property type="protein sequence ID" value="GAA3994137.1"/>
    <property type="molecule type" value="Genomic_DNA"/>
</dbReference>
<dbReference type="Proteomes" id="UP001500456">
    <property type="component" value="Unassembled WGS sequence"/>
</dbReference>
<protein>
    <submittedName>
        <fullName evidence="2">Uncharacterized protein</fullName>
    </submittedName>
</protein>
<keyword evidence="3" id="KW-1185">Reference proteome</keyword>
<feature type="compositionally biased region" description="Low complexity" evidence="1">
    <location>
        <begin position="69"/>
        <end position="82"/>
    </location>
</feature>
<comment type="caution">
    <text evidence="2">The sequence shown here is derived from an EMBL/GenBank/DDBJ whole genome shotgun (WGS) entry which is preliminary data.</text>
</comment>
<sequence>MDISDCEGGDGRCTAYGRAIRRGGAAGGDPGTRLRADAAITRATAVTTVSTTVGRTNTVTAIITAGTAAAGGMRTQRTGTPGTRERRGPGGPGEFAPAFHDHP</sequence>
<name>A0ABP7R8V0_9ACTN</name>
<accession>A0ABP7R8V0</accession>
<gene>
    <name evidence="2" type="ORF">GCM10022232_32630</name>
</gene>
<organism evidence="2 3">
    <name type="scientific">Streptomyces plumbiresistens</name>
    <dbReference type="NCBI Taxonomy" id="511811"/>
    <lineage>
        <taxon>Bacteria</taxon>
        <taxon>Bacillati</taxon>
        <taxon>Actinomycetota</taxon>
        <taxon>Actinomycetes</taxon>
        <taxon>Kitasatosporales</taxon>
        <taxon>Streptomycetaceae</taxon>
        <taxon>Streptomyces</taxon>
    </lineage>
</organism>
<evidence type="ECO:0000313" key="3">
    <source>
        <dbReference type="Proteomes" id="UP001500456"/>
    </source>
</evidence>
<evidence type="ECO:0000256" key="1">
    <source>
        <dbReference type="SAM" id="MobiDB-lite"/>
    </source>
</evidence>
<evidence type="ECO:0000313" key="2">
    <source>
        <dbReference type="EMBL" id="GAA3994137.1"/>
    </source>
</evidence>
<feature type="region of interest" description="Disordered" evidence="1">
    <location>
        <begin position="69"/>
        <end position="103"/>
    </location>
</feature>
<proteinExistence type="predicted"/>